<keyword evidence="1" id="KW-0812">Transmembrane</keyword>
<name>A0A127P4Y0_9BURK</name>
<keyword evidence="1" id="KW-0472">Membrane</keyword>
<proteinExistence type="predicted"/>
<accession>A0A127P4Y0</accession>
<dbReference type="AlphaFoldDB" id="A0A127P4Y0"/>
<protein>
    <submittedName>
        <fullName evidence="3">Fatty acid desaturase family protein</fullName>
    </submittedName>
</protein>
<evidence type="ECO:0000256" key="1">
    <source>
        <dbReference type="SAM" id="Phobius"/>
    </source>
</evidence>
<feature type="transmembrane region" description="Helical" evidence="1">
    <location>
        <begin position="161"/>
        <end position="181"/>
    </location>
</feature>
<sequence length="366" mass="41959">MPSANSYPSSPGPEFEAFLDKSKTLEGARLAEAIPKSYFEPQAWRGLAGFFISYALYIGAIVGVAYAPHWGFYIPLFIVAGLGGWGLHCIAHDCGHNSFSRNKKLNIVIGHLSLLPLLYPFYSWKHVHNLHHFHTNNLELDTDWRPIPRDMYKRMSFGQRFVYMGTRTWLFWAGTINYWIVSGFRPGFFPKKDMRTDVKRSIAFVVLASIVYFSALIYFTGISGFFLLFFAPWIAIHTWFSVTTLMHHTSADIPFLTSEHWTPNASRMLVTTDYRYPKWLLFLTHNISIHTAHHVAPVVPFYNLQKAQVALKQAYPGMIREKDFSFGDLLWVIRNCHFYDLDSGYYKDSAEQRAVVNGGANSVANT</sequence>
<dbReference type="InterPro" id="IPR012171">
    <property type="entry name" value="Fatty_acid_desaturase"/>
</dbReference>
<reference evidence="3 4" key="1">
    <citation type="submission" date="2015-11" db="EMBL/GenBank/DDBJ databases">
        <title>Exploring the genomic traits of fungus-feeding bacterial genus Collimonas.</title>
        <authorList>
            <person name="Song C."/>
            <person name="Schmidt R."/>
            <person name="de Jager V."/>
            <person name="Krzyzanowska D."/>
            <person name="Jongedijk E."/>
            <person name="Cankar K."/>
            <person name="Beekwilder J."/>
            <person name="van Veen A."/>
            <person name="de Boer W."/>
            <person name="van Veen J.A."/>
            <person name="Garbeva P."/>
        </authorList>
    </citation>
    <scope>NUCLEOTIDE SEQUENCE [LARGE SCALE GENOMIC DNA]</scope>
    <source>
        <strain evidence="3 4">Ter6</strain>
    </source>
</reference>
<dbReference type="PATRIC" id="fig|158899.10.peg.42"/>
<dbReference type="InterPro" id="IPR005804">
    <property type="entry name" value="FA_desaturase_dom"/>
</dbReference>
<evidence type="ECO:0000259" key="2">
    <source>
        <dbReference type="Pfam" id="PF00487"/>
    </source>
</evidence>
<dbReference type="OrthoDB" id="104711at2"/>
<feature type="transmembrane region" description="Helical" evidence="1">
    <location>
        <begin position="72"/>
        <end position="93"/>
    </location>
</feature>
<organism evidence="3">
    <name type="scientific">Collimonas fungivorans</name>
    <dbReference type="NCBI Taxonomy" id="158899"/>
    <lineage>
        <taxon>Bacteria</taxon>
        <taxon>Pseudomonadati</taxon>
        <taxon>Pseudomonadota</taxon>
        <taxon>Betaproteobacteria</taxon>
        <taxon>Burkholderiales</taxon>
        <taxon>Oxalobacteraceae</taxon>
        <taxon>Collimonas</taxon>
    </lineage>
</organism>
<keyword evidence="1" id="KW-1133">Transmembrane helix</keyword>
<feature type="transmembrane region" description="Helical" evidence="1">
    <location>
        <begin position="46"/>
        <end position="66"/>
    </location>
</feature>
<feature type="transmembrane region" description="Helical" evidence="1">
    <location>
        <begin position="202"/>
        <end position="219"/>
    </location>
</feature>
<dbReference type="CDD" id="cd03507">
    <property type="entry name" value="Delta12-FADS-like"/>
    <property type="match status" value="1"/>
</dbReference>
<evidence type="ECO:0000313" key="3">
    <source>
        <dbReference type="EMBL" id="AMO92773.1"/>
    </source>
</evidence>
<dbReference type="Proteomes" id="UP000072421">
    <property type="component" value="Chromosome"/>
</dbReference>
<dbReference type="Pfam" id="PF00487">
    <property type="entry name" value="FA_desaturase"/>
    <property type="match status" value="1"/>
</dbReference>
<feature type="transmembrane region" description="Helical" evidence="1">
    <location>
        <begin position="105"/>
        <end position="122"/>
    </location>
</feature>
<dbReference type="GO" id="GO:0016491">
    <property type="term" value="F:oxidoreductase activity"/>
    <property type="evidence" value="ECO:0007669"/>
    <property type="project" value="InterPro"/>
</dbReference>
<dbReference type="PANTHER" id="PTHR32100">
    <property type="entry name" value="OMEGA-6 FATTY ACID DESATURASE, CHLOROPLASTIC"/>
    <property type="match status" value="1"/>
</dbReference>
<gene>
    <name evidence="3" type="ORF">CFter6_0042</name>
</gene>
<evidence type="ECO:0000313" key="4">
    <source>
        <dbReference type="Proteomes" id="UP000072421"/>
    </source>
</evidence>
<dbReference type="EMBL" id="CP013232">
    <property type="protein sequence ID" value="AMO92773.1"/>
    <property type="molecule type" value="Genomic_DNA"/>
</dbReference>
<feature type="domain" description="Fatty acid desaturase" evidence="2">
    <location>
        <begin position="68"/>
        <end position="316"/>
    </location>
</feature>
<dbReference type="GO" id="GO:0006629">
    <property type="term" value="P:lipid metabolic process"/>
    <property type="evidence" value="ECO:0007669"/>
    <property type="project" value="InterPro"/>
</dbReference>
<dbReference type="RefSeq" id="WP_061538220.1">
    <property type="nucleotide sequence ID" value="NZ_CP013232.1"/>
</dbReference>